<comment type="caution">
    <text evidence="2">The sequence shown here is derived from an EMBL/GenBank/DDBJ whole genome shotgun (WGS) entry which is preliminary data.</text>
</comment>
<sequence>MLANRTPIKTYTKKERKKSPRLLTTPSTEQKKPHQDSDVLGHELGGPGTASLDETEAVSYWREAL</sequence>
<evidence type="ECO:0000256" key="1">
    <source>
        <dbReference type="SAM" id="MobiDB-lite"/>
    </source>
</evidence>
<gene>
    <name evidence="2" type="ORF">NYPRO_LOCUS19245</name>
</gene>
<accession>A0A811ZCQ4</accession>
<dbReference type="EMBL" id="CAJHUB010000762">
    <property type="protein sequence ID" value="CAD7686452.1"/>
    <property type="molecule type" value="Genomic_DNA"/>
</dbReference>
<name>A0A811ZCQ4_NYCPR</name>
<evidence type="ECO:0000313" key="3">
    <source>
        <dbReference type="Proteomes" id="UP000645828"/>
    </source>
</evidence>
<organism evidence="2 3">
    <name type="scientific">Nyctereutes procyonoides</name>
    <name type="common">Raccoon dog</name>
    <name type="synonym">Canis procyonoides</name>
    <dbReference type="NCBI Taxonomy" id="34880"/>
    <lineage>
        <taxon>Eukaryota</taxon>
        <taxon>Metazoa</taxon>
        <taxon>Chordata</taxon>
        <taxon>Craniata</taxon>
        <taxon>Vertebrata</taxon>
        <taxon>Euteleostomi</taxon>
        <taxon>Mammalia</taxon>
        <taxon>Eutheria</taxon>
        <taxon>Laurasiatheria</taxon>
        <taxon>Carnivora</taxon>
        <taxon>Caniformia</taxon>
        <taxon>Canidae</taxon>
        <taxon>Nyctereutes</taxon>
    </lineage>
</organism>
<evidence type="ECO:0000313" key="2">
    <source>
        <dbReference type="EMBL" id="CAD7686452.1"/>
    </source>
</evidence>
<dbReference type="Proteomes" id="UP000645828">
    <property type="component" value="Unassembled WGS sequence"/>
</dbReference>
<feature type="region of interest" description="Disordered" evidence="1">
    <location>
        <begin position="1"/>
        <end position="55"/>
    </location>
</feature>
<keyword evidence="3" id="KW-1185">Reference proteome</keyword>
<proteinExistence type="predicted"/>
<feature type="compositionally biased region" description="Basic and acidic residues" evidence="1">
    <location>
        <begin position="29"/>
        <end position="41"/>
    </location>
</feature>
<protein>
    <submittedName>
        <fullName evidence="2">(raccoon dog) hypothetical protein</fullName>
    </submittedName>
</protein>
<reference evidence="2" key="1">
    <citation type="submission" date="2020-12" db="EMBL/GenBank/DDBJ databases">
        <authorList>
            <consortium name="Molecular Ecology Group"/>
        </authorList>
    </citation>
    <scope>NUCLEOTIDE SEQUENCE</scope>
    <source>
        <strain evidence="2">TBG_1078</strain>
    </source>
</reference>
<dbReference type="AlphaFoldDB" id="A0A811ZCQ4"/>